<proteinExistence type="predicted"/>
<dbReference type="InterPro" id="IPR036259">
    <property type="entry name" value="MFS_trans_sf"/>
</dbReference>
<keyword evidence="2" id="KW-0813">Transport</keyword>
<feature type="compositionally biased region" description="Low complexity" evidence="6">
    <location>
        <begin position="11"/>
        <end position="20"/>
    </location>
</feature>
<evidence type="ECO:0000256" key="4">
    <source>
        <dbReference type="ARBA" id="ARBA00022989"/>
    </source>
</evidence>
<feature type="transmembrane region" description="Helical" evidence="7">
    <location>
        <begin position="224"/>
        <end position="247"/>
    </location>
</feature>
<dbReference type="PANTHER" id="PTHR43385:SF1">
    <property type="entry name" value="RIBOFLAVIN TRANSPORTER RIBJ"/>
    <property type="match status" value="1"/>
</dbReference>
<evidence type="ECO:0000313" key="9">
    <source>
        <dbReference type="Proteomes" id="UP001523392"/>
    </source>
</evidence>
<feature type="transmembrane region" description="Helical" evidence="7">
    <location>
        <begin position="92"/>
        <end position="109"/>
    </location>
</feature>
<evidence type="ECO:0000256" key="1">
    <source>
        <dbReference type="ARBA" id="ARBA00004141"/>
    </source>
</evidence>
<feature type="transmembrane region" description="Helical" evidence="7">
    <location>
        <begin position="56"/>
        <end position="80"/>
    </location>
</feature>
<dbReference type="PANTHER" id="PTHR43385">
    <property type="entry name" value="RIBOFLAVIN TRANSPORTER RIBJ"/>
    <property type="match status" value="1"/>
</dbReference>
<keyword evidence="3 7" id="KW-0812">Transmembrane</keyword>
<comment type="caution">
    <text evidence="8">The sequence shown here is derived from an EMBL/GenBank/DDBJ whole genome shotgun (WGS) entry which is preliminary data.</text>
</comment>
<accession>A0ABT1D7Y6</accession>
<evidence type="ECO:0000313" key="8">
    <source>
        <dbReference type="EMBL" id="MCO6418021.1"/>
    </source>
</evidence>
<evidence type="ECO:0000256" key="2">
    <source>
        <dbReference type="ARBA" id="ARBA00022448"/>
    </source>
</evidence>
<evidence type="ECO:0000256" key="7">
    <source>
        <dbReference type="SAM" id="Phobius"/>
    </source>
</evidence>
<feature type="region of interest" description="Disordered" evidence="6">
    <location>
        <begin position="1"/>
        <end position="20"/>
    </location>
</feature>
<feature type="transmembrane region" description="Helical" evidence="7">
    <location>
        <begin position="259"/>
        <end position="281"/>
    </location>
</feature>
<organism evidence="8 9">
    <name type="scientific">Siccirubricoccus soli</name>
    <dbReference type="NCBI Taxonomy" id="2899147"/>
    <lineage>
        <taxon>Bacteria</taxon>
        <taxon>Pseudomonadati</taxon>
        <taxon>Pseudomonadota</taxon>
        <taxon>Alphaproteobacteria</taxon>
        <taxon>Acetobacterales</taxon>
        <taxon>Roseomonadaceae</taxon>
        <taxon>Siccirubricoccus</taxon>
    </lineage>
</organism>
<dbReference type="Proteomes" id="UP001523392">
    <property type="component" value="Unassembled WGS sequence"/>
</dbReference>
<feature type="transmembrane region" description="Helical" evidence="7">
    <location>
        <begin position="378"/>
        <end position="397"/>
    </location>
</feature>
<comment type="subcellular location">
    <subcellularLocation>
        <location evidence="1">Membrane</location>
        <topology evidence="1">Multi-pass membrane protein</topology>
    </subcellularLocation>
</comment>
<feature type="transmembrane region" description="Helical" evidence="7">
    <location>
        <begin position="115"/>
        <end position="141"/>
    </location>
</feature>
<dbReference type="InterPro" id="IPR052983">
    <property type="entry name" value="MFS_Riboflavin_Transporter"/>
</dbReference>
<dbReference type="RefSeq" id="WP_252954651.1">
    <property type="nucleotide sequence ID" value="NZ_JAFIRR010000113.1"/>
</dbReference>
<keyword evidence="5 7" id="KW-0472">Membrane</keyword>
<feature type="transmembrane region" description="Helical" evidence="7">
    <location>
        <begin position="319"/>
        <end position="341"/>
    </location>
</feature>
<feature type="transmembrane region" description="Helical" evidence="7">
    <location>
        <begin position="25"/>
        <end position="44"/>
    </location>
</feature>
<feature type="transmembrane region" description="Helical" evidence="7">
    <location>
        <begin position="153"/>
        <end position="172"/>
    </location>
</feature>
<reference evidence="8 9" key="1">
    <citation type="submission" date="2021-12" db="EMBL/GenBank/DDBJ databases">
        <title>Siccirubricoccus leaddurans sp. nov., a high concentration Zn2+ tolerance bacterium.</title>
        <authorList>
            <person name="Cao Y."/>
        </authorList>
    </citation>
    <scope>NUCLEOTIDE SEQUENCE [LARGE SCALE GENOMIC DNA]</scope>
    <source>
        <strain evidence="8 9">KC 17139</strain>
    </source>
</reference>
<feature type="transmembrane region" description="Helical" evidence="7">
    <location>
        <begin position="178"/>
        <end position="199"/>
    </location>
</feature>
<keyword evidence="4 7" id="KW-1133">Transmembrane helix</keyword>
<name>A0ABT1D7Y6_9PROT</name>
<evidence type="ECO:0000256" key="3">
    <source>
        <dbReference type="ARBA" id="ARBA00022692"/>
    </source>
</evidence>
<evidence type="ECO:0000256" key="5">
    <source>
        <dbReference type="ARBA" id="ARBA00023136"/>
    </source>
</evidence>
<dbReference type="InterPro" id="IPR011701">
    <property type="entry name" value="MFS"/>
</dbReference>
<dbReference type="Gene3D" id="1.20.1250.20">
    <property type="entry name" value="MFS general substrate transporter like domains"/>
    <property type="match status" value="1"/>
</dbReference>
<sequence length="401" mass="41860">MSQPAARAEEAAPGDAAPSASDTRLLWGIALGQTIGWGTLYYAFPLFGAPLEAELGWSRAAFNAGLTLSLLVSGLAAIPVGRMVDRSGGRRMVAWGAGAGALLLLAWAGTSSLPVFWGIWLLMGLAHAASLWAPAMAVVVAMARDPARTITGITFVTGFTATIFTPLTALLIEGLGWRGALLALAALQAVVLPLTLWLLPAEGERPSTAPRPGFSLWQAVRRPAFLQIAACFAALSFVSIGLTAHVIPMLRERGLAEPMVILIVSLHGPFQVAARALLFALGKRVTMRGVGKLATLLTPCAMLVLALAPPALLPFLLYALLWAMADGLMTIVRAAGVAEILGREAYGTITGALTMLSLLPRTLAPLAIALLWEGMGGYGPVPWLLAGLGCVAAATFFRAAR</sequence>
<dbReference type="SUPFAM" id="SSF103473">
    <property type="entry name" value="MFS general substrate transporter"/>
    <property type="match status" value="1"/>
</dbReference>
<feature type="transmembrane region" description="Helical" evidence="7">
    <location>
        <begin position="293"/>
        <end position="313"/>
    </location>
</feature>
<feature type="transmembrane region" description="Helical" evidence="7">
    <location>
        <begin position="353"/>
        <end position="372"/>
    </location>
</feature>
<keyword evidence="9" id="KW-1185">Reference proteome</keyword>
<gene>
    <name evidence="8" type="ORF">JYK14_17910</name>
</gene>
<dbReference type="EMBL" id="JAFIRR010000113">
    <property type="protein sequence ID" value="MCO6418021.1"/>
    <property type="molecule type" value="Genomic_DNA"/>
</dbReference>
<protein>
    <submittedName>
        <fullName evidence="8">MFS transporter</fullName>
    </submittedName>
</protein>
<dbReference type="Pfam" id="PF07690">
    <property type="entry name" value="MFS_1"/>
    <property type="match status" value="1"/>
</dbReference>
<evidence type="ECO:0000256" key="6">
    <source>
        <dbReference type="SAM" id="MobiDB-lite"/>
    </source>
</evidence>